<feature type="domain" description="DUF202" evidence="7">
    <location>
        <begin position="130"/>
        <end position="220"/>
    </location>
</feature>
<reference evidence="8 9" key="1">
    <citation type="submission" date="2019-10" db="EMBL/GenBank/DDBJ databases">
        <authorList>
            <person name="Palmer J.M."/>
        </authorList>
    </citation>
    <scope>NUCLEOTIDE SEQUENCE [LARGE SCALE GENOMIC DNA]</scope>
    <source>
        <strain evidence="8 9">TWF694</strain>
    </source>
</reference>
<keyword evidence="9" id="KW-1185">Reference proteome</keyword>
<evidence type="ECO:0000259" key="7">
    <source>
        <dbReference type="Pfam" id="PF02656"/>
    </source>
</evidence>
<feature type="transmembrane region" description="Helical" evidence="6">
    <location>
        <begin position="231"/>
        <end position="253"/>
    </location>
</feature>
<accession>A0AAV9X7D8</accession>
<feature type="region of interest" description="Disordered" evidence="5">
    <location>
        <begin position="1"/>
        <end position="95"/>
    </location>
</feature>
<feature type="compositionally biased region" description="Polar residues" evidence="5">
    <location>
        <begin position="34"/>
        <end position="62"/>
    </location>
</feature>
<evidence type="ECO:0000256" key="2">
    <source>
        <dbReference type="ARBA" id="ARBA00022692"/>
    </source>
</evidence>
<proteinExistence type="predicted"/>
<feature type="transmembrane region" description="Helical" evidence="6">
    <location>
        <begin position="195"/>
        <end position="216"/>
    </location>
</feature>
<dbReference type="AlphaFoldDB" id="A0AAV9X7D8"/>
<organism evidence="8 9">
    <name type="scientific">Orbilia ellipsospora</name>
    <dbReference type="NCBI Taxonomy" id="2528407"/>
    <lineage>
        <taxon>Eukaryota</taxon>
        <taxon>Fungi</taxon>
        <taxon>Dikarya</taxon>
        <taxon>Ascomycota</taxon>
        <taxon>Pezizomycotina</taxon>
        <taxon>Orbiliomycetes</taxon>
        <taxon>Orbiliales</taxon>
        <taxon>Orbiliaceae</taxon>
        <taxon>Orbilia</taxon>
    </lineage>
</organism>
<keyword evidence="4 6" id="KW-0472">Membrane</keyword>
<evidence type="ECO:0000256" key="1">
    <source>
        <dbReference type="ARBA" id="ARBA00004127"/>
    </source>
</evidence>
<keyword evidence="3 6" id="KW-1133">Transmembrane helix</keyword>
<comment type="subcellular location">
    <subcellularLocation>
        <location evidence="1">Endomembrane system</location>
        <topology evidence="1">Multi-pass membrane protein</topology>
    </subcellularLocation>
</comment>
<dbReference type="Pfam" id="PF02656">
    <property type="entry name" value="DUF202"/>
    <property type="match status" value="1"/>
</dbReference>
<evidence type="ECO:0000256" key="3">
    <source>
        <dbReference type="ARBA" id="ARBA00022989"/>
    </source>
</evidence>
<dbReference type="GO" id="GO:0012505">
    <property type="term" value="C:endomembrane system"/>
    <property type="evidence" value="ECO:0007669"/>
    <property type="project" value="UniProtKB-SubCell"/>
</dbReference>
<evidence type="ECO:0000313" key="9">
    <source>
        <dbReference type="Proteomes" id="UP001365542"/>
    </source>
</evidence>
<evidence type="ECO:0000256" key="4">
    <source>
        <dbReference type="ARBA" id="ARBA00023136"/>
    </source>
</evidence>
<comment type="caution">
    <text evidence="8">The sequence shown here is derived from an EMBL/GenBank/DDBJ whole genome shotgun (WGS) entry which is preliminary data.</text>
</comment>
<evidence type="ECO:0000313" key="8">
    <source>
        <dbReference type="EMBL" id="KAK6537995.1"/>
    </source>
</evidence>
<gene>
    <name evidence="8" type="ORF">TWF694_010888</name>
</gene>
<keyword evidence="2 6" id="KW-0812">Transmembrane</keyword>
<dbReference type="EMBL" id="JAVHJO010000008">
    <property type="protein sequence ID" value="KAK6537995.1"/>
    <property type="molecule type" value="Genomic_DNA"/>
</dbReference>
<dbReference type="InterPro" id="IPR052053">
    <property type="entry name" value="IM_YidH-like"/>
</dbReference>
<dbReference type="InterPro" id="IPR003807">
    <property type="entry name" value="DUF202"/>
</dbReference>
<evidence type="ECO:0000256" key="5">
    <source>
        <dbReference type="SAM" id="MobiDB-lite"/>
    </source>
</evidence>
<sequence length="257" mass="27427">MAISNPGAGRTTMHELQQIKRRSDGDIAGEPQIAPSNGNSTTYSPPSTDPGATSSGPSSSDCTRVGTPTDEHRPVNGSGQFHSQGTTEHSPGSSIYAPFQAEREPRGPKAWLHRLEDNGFSREVEWQHVRDHLALERTFLGWLRTSGAFAMTGVLFAQIAVIVMNNKETAQRTGLVPQDTGHSDLIPIQTAAKPIAVATVGIALGTVIVGVSRFYWNQKALIEGSAVSGGWPILLLAGTMLTFLLVTFILTIASSNP</sequence>
<dbReference type="Proteomes" id="UP001365542">
    <property type="component" value="Unassembled WGS sequence"/>
</dbReference>
<name>A0AAV9X7D8_9PEZI</name>
<feature type="compositionally biased region" description="Polar residues" evidence="5">
    <location>
        <begin position="77"/>
        <end position="93"/>
    </location>
</feature>
<dbReference type="PANTHER" id="PTHR34187:SF1">
    <property type="entry name" value="DUF202 DOMAIN-CONTAINING PROTEIN"/>
    <property type="match status" value="1"/>
</dbReference>
<feature type="transmembrane region" description="Helical" evidence="6">
    <location>
        <begin position="139"/>
        <end position="163"/>
    </location>
</feature>
<protein>
    <recommendedName>
        <fullName evidence="7">DUF202 domain-containing protein</fullName>
    </recommendedName>
</protein>
<evidence type="ECO:0000256" key="6">
    <source>
        <dbReference type="SAM" id="Phobius"/>
    </source>
</evidence>
<dbReference type="PANTHER" id="PTHR34187">
    <property type="entry name" value="FGR18P"/>
    <property type="match status" value="1"/>
</dbReference>